<name>A0A348WCP2_9RHOB</name>
<organism evidence="2 3">
    <name type="scientific">Roseovarius nubinhibens</name>
    <dbReference type="NCBI Taxonomy" id="314263"/>
    <lineage>
        <taxon>Bacteria</taxon>
        <taxon>Pseudomonadati</taxon>
        <taxon>Pseudomonadota</taxon>
        <taxon>Alphaproteobacteria</taxon>
        <taxon>Rhodobacterales</taxon>
        <taxon>Roseobacteraceae</taxon>
        <taxon>Roseovarius</taxon>
    </lineage>
</organism>
<feature type="non-terminal residue" evidence="2">
    <location>
        <position position="1"/>
    </location>
</feature>
<sequence>MQRQMGDMMKKMGKMGKGGMLKQAMKGMFGKGGPSPEEMAQGMDPKALEQAAKQMGGKLPGGMGGLPGLGGGLPPGLSGFGKKK</sequence>
<gene>
    <name evidence="2" type="ORF">DCS45_10590</name>
</gene>
<dbReference type="Proteomes" id="UP000264719">
    <property type="component" value="Unassembled WGS sequence"/>
</dbReference>
<reference evidence="2 3" key="1">
    <citation type="journal article" date="2018" name="Nat. Biotechnol.">
        <title>A standardized bacterial taxonomy based on genome phylogeny substantially revises the tree of life.</title>
        <authorList>
            <person name="Parks D.H."/>
            <person name="Chuvochina M."/>
            <person name="Waite D.W."/>
            <person name="Rinke C."/>
            <person name="Skarshewski A."/>
            <person name="Chaumeil P.A."/>
            <person name="Hugenholtz P."/>
        </authorList>
    </citation>
    <scope>NUCLEOTIDE SEQUENCE [LARGE SCALE GENOMIC DNA]</scope>
    <source>
        <strain evidence="2">UBA9169</strain>
    </source>
</reference>
<proteinExistence type="predicted"/>
<comment type="caution">
    <text evidence="2">The sequence shown here is derived from an EMBL/GenBank/DDBJ whole genome shotgun (WGS) entry which is preliminary data.</text>
</comment>
<feature type="compositionally biased region" description="Gly residues" evidence="1">
    <location>
        <begin position="58"/>
        <end position="74"/>
    </location>
</feature>
<protein>
    <submittedName>
        <fullName evidence="2">Signal recognition particle protein</fullName>
    </submittedName>
</protein>
<accession>A0A348WCP2</accession>
<evidence type="ECO:0000256" key="1">
    <source>
        <dbReference type="SAM" id="MobiDB-lite"/>
    </source>
</evidence>
<evidence type="ECO:0000313" key="2">
    <source>
        <dbReference type="EMBL" id="HAR52304.1"/>
    </source>
</evidence>
<dbReference type="EMBL" id="DMVW01000099">
    <property type="protein sequence ID" value="HAR52304.1"/>
    <property type="molecule type" value="Genomic_DNA"/>
</dbReference>
<dbReference type="AlphaFoldDB" id="A0A348WCP2"/>
<evidence type="ECO:0000313" key="3">
    <source>
        <dbReference type="Proteomes" id="UP000264719"/>
    </source>
</evidence>
<feature type="region of interest" description="Disordered" evidence="1">
    <location>
        <begin position="24"/>
        <end position="84"/>
    </location>
</feature>